<proteinExistence type="predicted"/>
<reference evidence="1 2" key="1">
    <citation type="journal article" date="2013" name="Mar. Genomics">
        <title>Expression of sulfatases in Rhodopirellula baltica and the diversity of sulfatases in the genus Rhodopirellula.</title>
        <authorList>
            <person name="Wegner C.E."/>
            <person name="Richter-Heitmann T."/>
            <person name="Klindworth A."/>
            <person name="Klockow C."/>
            <person name="Richter M."/>
            <person name="Achstetter T."/>
            <person name="Glockner F.O."/>
            <person name="Harder J."/>
        </authorList>
    </citation>
    <scope>NUCLEOTIDE SEQUENCE [LARGE SCALE GENOMIC DNA]</scope>
    <source>
        <strain evidence="1 2">WH47</strain>
    </source>
</reference>
<gene>
    <name evidence="1" type="ORF">RBWH47_02719</name>
</gene>
<name>F2B2A0_RHOBT</name>
<dbReference type="AlphaFoldDB" id="F2B2A0"/>
<evidence type="ECO:0000313" key="1">
    <source>
        <dbReference type="EMBL" id="EGF23959.1"/>
    </source>
</evidence>
<dbReference type="Proteomes" id="UP000006222">
    <property type="component" value="Unassembled WGS sequence"/>
</dbReference>
<sequence>MADGWRVECGFIAKDAKRSGLPRAVAFLCLGPRSIHAETSQAK</sequence>
<organism evidence="1 2">
    <name type="scientific">Rhodopirellula baltica WH47</name>
    <dbReference type="NCBI Taxonomy" id="991778"/>
    <lineage>
        <taxon>Bacteria</taxon>
        <taxon>Pseudomonadati</taxon>
        <taxon>Planctomycetota</taxon>
        <taxon>Planctomycetia</taxon>
        <taxon>Pirellulales</taxon>
        <taxon>Pirellulaceae</taxon>
        <taxon>Rhodopirellula</taxon>
    </lineage>
</organism>
<accession>F2B2A0</accession>
<dbReference type="EMBL" id="AFAR01000325">
    <property type="protein sequence ID" value="EGF23959.1"/>
    <property type="molecule type" value="Genomic_DNA"/>
</dbReference>
<evidence type="ECO:0000313" key="2">
    <source>
        <dbReference type="Proteomes" id="UP000006222"/>
    </source>
</evidence>
<comment type="caution">
    <text evidence="1">The sequence shown here is derived from an EMBL/GenBank/DDBJ whole genome shotgun (WGS) entry which is preliminary data.</text>
</comment>
<protein>
    <submittedName>
        <fullName evidence="1">Uncharacterized protein</fullName>
    </submittedName>
</protein>